<dbReference type="Proteomes" id="UP001231518">
    <property type="component" value="Chromosome 26"/>
</dbReference>
<evidence type="ECO:0000313" key="3">
    <source>
        <dbReference type="Proteomes" id="UP001231518"/>
    </source>
</evidence>
<organism evidence="2 3">
    <name type="scientific">Mythimna separata</name>
    <name type="common">Oriental armyworm</name>
    <name type="synonym">Pseudaletia separata</name>
    <dbReference type="NCBI Taxonomy" id="271217"/>
    <lineage>
        <taxon>Eukaryota</taxon>
        <taxon>Metazoa</taxon>
        <taxon>Ecdysozoa</taxon>
        <taxon>Arthropoda</taxon>
        <taxon>Hexapoda</taxon>
        <taxon>Insecta</taxon>
        <taxon>Pterygota</taxon>
        <taxon>Neoptera</taxon>
        <taxon>Endopterygota</taxon>
        <taxon>Lepidoptera</taxon>
        <taxon>Glossata</taxon>
        <taxon>Ditrysia</taxon>
        <taxon>Noctuoidea</taxon>
        <taxon>Noctuidae</taxon>
        <taxon>Noctuinae</taxon>
        <taxon>Hadenini</taxon>
        <taxon>Mythimna</taxon>
    </lineage>
</organism>
<dbReference type="EMBL" id="JARGEI010000029">
    <property type="protein sequence ID" value="KAJ8705941.1"/>
    <property type="molecule type" value="Genomic_DNA"/>
</dbReference>
<comment type="caution">
    <text evidence="2">The sequence shown here is derived from an EMBL/GenBank/DDBJ whole genome shotgun (WGS) entry which is preliminary data.</text>
</comment>
<sequence>MISPWTAVGGRKTSTAGRPPNSVATTSGPVRLASIRFPRSSPGRRSTLWEDFQRCHFLISTKKSLTLSLSITDHIISVVKIKKNRPRACRATLSVGFRSFPSVTTSVPYFSKTVCPIKFKIIFLESLYKALLSRFFHIF</sequence>
<protein>
    <submittedName>
        <fullName evidence="2">Uncharacterized protein</fullName>
    </submittedName>
</protein>
<gene>
    <name evidence="2" type="ORF">PYW07_010718</name>
</gene>
<reference evidence="2" key="1">
    <citation type="submission" date="2023-03" db="EMBL/GenBank/DDBJ databases">
        <title>Chromosome-level genomes of two armyworms, Mythimna separata and Mythimna loreyi, provide insights into the biosynthesis and reception of sex pheromones.</title>
        <authorList>
            <person name="Zhao H."/>
        </authorList>
    </citation>
    <scope>NUCLEOTIDE SEQUENCE</scope>
    <source>
        <strain evidence="2">BeijingLab</strain>
        <tissue evidence="2">Pupa</tissue>
    </source>
</reference>
<proteinExistence type="predicted"/>
<feature type="region of interest" description="Disordered" evidence="1">
    <location>
        <begin position="1"/>
        <end position="26"/>
    </location>
</feature>
<dbReference type="AlphaFoldDB" id="A0AAD7Y7W2"/>
<accession>A0AAD7Y7W2</accession>
<evidence type="ECO:0000313" key="2">
    <source>
        <dbReference type="EMBL" id="KAJ8705941.1"/>
    </source>
</evidence>
<feature type="compositionally biased region" description="Polar residues" evidence="1">
    <location>
        <begin position="12"/>
        <end position="26"/>
    </location>
</feature>
<evidence type="ECO:0000256" key="1">
    <source>
        <dbReference type="SAM" id="MobiDB-lite"/>
    </source>
</evidence>
<keyword evidence="3" id="KW-1185">Reference proteome</keyword>
<name>A0AAD7Y7W2_MYTSE</name>